<feature type="binding site" evidence="11">
    <location>
        <position position="201"/>
    </location>
    <ligand>
        <name>Zn(2+)</name>
        <dbReference type="ChEBI" id="CHEBI:29105"/>
        <label>1</label>
    </ligand>
</feature>
<dbReference type="GO" id="GO:0006260">
    <property type="term" value="P:DNA replication"/>
    <property type="evidence" value="ECO:0007669"/>
    <property type="project" value="UniProtKB-KW"/>
</dbReference>
<dbReference type="GO" id="GO:0008270">
    <property type="term" value="F:zinc ion binding"/>
    <property type="evidence" value="ECO:0007669"/>
    <property type="project" value="UniProtKB-UniRule"/>
</dbReference>
<dbReference type="SUPFAM" id="SSF57938">
    <property type="entry name" value="DnaJ/Hsp40 cysteine-rich domain"/>
    <property type="match status" value="1"/>
</dbReference>
<dbReference type="PANTHER" id="PTHR43096:SF48">
    <property type="entry name" value="CHAPERONE PROTEIN DNAJ"/>
    <property type="match status" value="1"/>
</dbReference>
<dbReference type="InterPro" id="IPR036410">
    <property type="entry name" value="HSP_DnaJ_Cys-rich_dom_sf"/>
</dbReference>
<dbReference type="InterPro" id="IPR001623">
    <property type="entry name" value="DnaJ_domain"/>
</dbReference>
<dbReference type="InterPro" id="IPR036869">
    <property type="entry name" value="J_dom_sf"/>
</dbReference>
<comment type="subunit">
    <text evidence="11">Homodimer.</text>
</comment>
<evidence type="ECO:0000256" key="2">
    <source>
        <dbReference type="ARBA" id="ARBA00022705"/>
    </source>
</evidence>
<evidence type="ECO:0000256" key="11">
    <source>
        <dbReference type="HAMAP-Rule" id="MF_01152"/>
    </source>
</evidence>
<feature type="binding site" evidence="11">
    <location>
        <position position="141"/>
    </location>
    <ligand>
        <name>Zn(2+)</name>
        <dbReference type="ChEBI" id="CHEBI:29105"/>
        <label>1</label>
    </ligand>
</feature>
<dbReference type="NCBIfam" id="TIGR02349">
    <property type="entry name" value="DnaJ_bact"/>
    <property type="match status" value="1"/>
</dbReference>
<evidence type="ECO:0000256" key="8">
    <source>
        <dbReference type="ARBA" id="ARBA00023186"/>
    </source>
</evidence>
<evidence type="ECO:0000256" key="6">
    <source>
        <dbReference type="ARBA" id="ARBA00022833"/>
    </source>
</evidence>
<dbReference type="PROSITE" id="PS51188">
    <property type="entry name" value="ZF_CR"/>
    <property type="match status" value="1"/>
</dbReference>
<comment type="subcellular location">
    <subcellularLocation>
        <location evidence="11">Cytoplasm</location>
    </subcellularLocation>
</comment>
<dbReference type="GO" id="GO:0031072">
    <property type="term" value="F:heat shock protein binding"/>
    <property type="evidence" value="ECO:0007669"/>
    <property type="project" value="InterPro"/>
</dbReference>
<dbReference type="InterPro" id="IPR018253">
    <property type="entry name" value="DnaJ_domain_CS"/>
</dbReference>
<dbReference type="Gene3D" id="2.10.230.10">
    <property type="entry name" value="Heat shock protein DnaJ, cysteine-rich domain"/>
    <property type="match status" value="1"/>
</dbReference>
<accession>A0A4V3EBR4</accession>
<keyword evidence="3 11" id="KW-0479">Metal-binding</keyword>
<keyword evidence="1 11" id="KW-0963">Cytoplasm</keyword>
<comment type="function">
    <text evidence="11">Participates actively in the response to hyperosmotic and heat shock by preventing the aggregation of stress-denatured proteins and by disaggregating proteins, also in an autonomous, DnaK-independent fashion. Unfolded proteins bind initially to DnaJ; upon interaction with the DnaJ-bound protein, DnaK hydrolyzes its bound ATP, resulting in the formation of a stable complex. GrpE releases ADP from DnaK; ATP binding to DnaK triggers the release of the substrate protein, thus completing the reaction cycle. Several rounds of ATP-dependent interactions between DnaJ, DnaK and GrpE are required for fully efficient folding. Also involved, together with DnaK and GrpE, in the DNA replication of plasmids through activation of initiation proteins.</text>
</comment>
<evidence type="ECO:0000256" key="3">
    <source>
        <dbReference type="ARBA" id="ARBA00022723"/>
    </source>
</evidence>
<dbReference type="GO" id="GO:0009408">
    <property type="term" value="P:response to heat"/>
    <property type="evidence" value="ECO:0007669"/>
    <property type="project" value="InterPro"/>
</dbReference>
<dbReference type="InterPro" id="IPR002939">
    <property type="entry name" value="DnaJ_C"/>
</dbReference>
<dbReference type="PRINTS" id="PR00625">
    <property type="entry name" value="JDOMAIN"/>
</dbReference>
<feature type="domain" description="CR-type" evidence="15">
    <location>
        <begin position="128"/>
        <end position="210"/>
    </location>
</feature>
<dbReference type="GO" id="GO:0042026">
    <property type="term" value="P:protein refolding"/>
    <property type="evidence" value="ECO:0007669"/>
    <property type="project" value="TreeGrafter"/>
</dbReference>
<keyword evidence="6 11" id="KW-0862">Zinc</keyword>
<feature type="binding site" evidence="11">
    <location>
        <position position="184"/>
    </location>
    <ligand>
        <name>Zn(2+)</name>
        <dbReference type="ChEBI" id="CHEBI:29105"/>
        <label>2</label>
    </ligand>
</feature>
<evidence type="ECO:0000256" key="13">
    <source>
        <dbReference type="SAM" id="MobiDB-lite"/>
    </source>
</evidence>
<dbReference type="Pfam" id="PF01556">
    <property type="entry name" value="DnaJ_C"/>
    <property type="match status" value="1"/>
</dbReference>
<feature type="domain" description="J" evidence="14">
    <location>
        <begin position="4"/>
        <end position="68"/>
    </location>
</feature>
<evidence type="ECO:0000256" key="5">
    <source>
        <dbReference type="ARBA" id="ARBA00022771"/>
    </source>
</evidence>
<evidence type="ECO:0000259" key="15">
    <source>
        <dbReference type="PROSITE" id="PS51188"/>
    </source>
</evidence>
<dbReference type="SUPFAM" id="SSF49493">
    <property type="entry name" value="HSP40/DnaJ peptide-binding domain"/>
    <property type="match status" value="2"/>
</dbReference>
<dbReference type="CDD" id="cd10747">
    <property type="entry name" value="DnaJ_C"/>
    <property type="match status" value="1"/>
</dbReference>
<feature type="binding site" evidence="11">
    <location>
        <position position="198"/>
    </location>
    <ligand>
        <name>Zn(2+)</name>
        <dbReference type="ChEBI" id="CHEBI:29105"/>
        <label>1</label>
    </ligand>
</feature>
<dbReference type="FunFam" id="2.60.260.20:FF:000005">
    <property type="entry name" value="Chaperone protein dnaJ 1, mitochondrial"/>
    <property type="match status" value="1"/>
</dbReference>
<dbReference type="InterPro" id="IPR001305">
    <property type="entry name" value="HSP_DnaJ_Cys-rich_dom"/>
</dbReference>
<proteinExistence type="inferred from homology"/>
<evidence type="ECO:0000256" key="1">
    <source>
        <dbReference type="ARBA" id="ARBA00022490"/>
    </source>
</evidence>
<keyword evidence="7 11" id="KW-0346">Stress response</keyword>
<dbReference type="HAMAP" id="MF_01152">
    <property type="entry name" value="DnaJ"/>
    <property type="match status" value="1"/>
</dbReference>
<dbReference type="GO" id="GO:0005737">
    <property type="term" value="C:cytoplasm"/>
    <property type="evidence" value="ECO:0007669"/>
    <property type="project" value="UniProtKB-SubCell"/>
</dbReference>
<feature type="binding site" evidence="11">
    <location>
        <position position="158"/>
    </location>
    <ligand>
        <name>Zn(2+)</name>
        <dbReference type="ChEBI" id="CHEBI:29105"/>
        <label>2</label>
    </ligand>
</feature>
<comment type="caution">
    <text evidence="16">The sequence shown here is derived from an EMBL/GenBank/DDBJ whole genome shotgun (WGS) entry which is preliminary data.</text>
</comment>
<keyword evidence="2 11" id="KW-0235">DNA replication</keyword>
<dbReference type="InterPro" id="IPR008971">
    <property type="entry name" value="HSP40/DnaJ_pept-bd"/>
</dbReference>
<dbReference type="NCBIfam" id="NF008035">
    <property type="entry name" value="PRK10767.1"/>
    <property type="match status" value="1"/>
</dbReference>
<evidence type="ECO:0000256" key="12">
    <source>
        <dbReference type="PROSITE-ProRule" id="PRU00546"/>
    </source>
</evidence>
<comment type="caution">
    <text evidence="11">Lacks conserved residue(s) required for the propagation of feature annotation.</text>
</comment>
<dbReference type="SMART" id="SM00271">
    <property type="entry name" value="DnaJ"/>
    <property type="match status" value="1"/>
</dbReference>
<evidence type="ECO:0000256" key="9">
    <source>
        <dbReference type="ARBA" id="ARBA00061004"/>
    </source>
</evidence>
<dbReference type="PROSITE" id="PS00636">
    <property type="entry name" value="DNAJ_1"/>
    <property type="match status" value="1"/>
</dbReference>
<keyword evidence="4 11" id="KW-0677">Repeat</keyword>
<protein>
    <recommendedName>
        <fullName evidence="10 11">Chaperone protein DnaJ</fullName>
    </recommendedName>
</protein>
<sequence>MTTDYYEALGVSRSASTEEIKKAYRKQARKLHPDVNPSDDAAEQFKVLGRAYEVLADPQKRQNYDATGDENGRSGFPGGGAGGAGFGGFGDIFETFFGGGGGGPASRTRRGQDSLIRVRIDLRDAVFGTTKEVELETAVTCTVCDGSCTRKGTSPTTCPDCHGQGQVQRPMRSILGTVIQTQTCARCAGFGNIIEDPCQECDGQGRVRERKSLKVKVPAGVDRGNRIHLAGEGEAGLAGGPSGDLFIEVEVKQHEVFTRRGNDLHATVSIPMTAAALGTTVGLETFDGAEELSVKPGTQSGEVLTLKERGVTHLRGGGRGALKVHLKVETPTKVSEREAQLLRELALERGEERGESTTEHRGVFAKLRERWDAL</sequence>
<gene>
    <name evidence="11" type="primary">dnaJ</name>
    <name evidence="16" type="ORF">EV640_11046</name>
</gene>
<dbReference type="CDD" id="cd06257">
    <property type="entry name" value="DnaJ"/>
    <property type="match status" value="1"/>
</dbReference>
<evidence type="ECO:0000256" key="7">
    <source>
        <dbReference type="ARBA" id="ARBA00023016"/>
    </source>
</evidence>
<comment type="cofactor">
    <cofactor evidence="11">
        <name>Zn(2+)</name>
        <dbReference type="ChEBI" id="CHEBI:29105"/>
    </cofactor>
    <text evidence="11">Binds 2 Zn(2+) ions per monomer.</text>
</comment>
<dbReference type="GO" id="GO:0051082">
    <property type="term" value="F:unfolded protein binding"/>
    <property type="evidence" value="ECO:0007669"/>
    <property type="project" value="UniProtKB-UniRule"/>
</dbReference>
<dbReference type="RefSeq" id="WP_036475979.1">
    <property type="nucleotide sequence ID" value="NZ_JBIMET010000001.1"/>
</dbReference>
<dbReference type="Proteomes" id="UP000294506">
    <property type="component" value="Unassembled WGS sequence"/>
</dbReference>
<dbReference type="FunFam" id="2.10.230.10:FF:000002">
    <property type="entry name" value="Molecular chaperone DnaJ"/>
    <property type="match status" value="1"/>
</dbReference>
<dbReference type="InterPro" id="IPR012724">
    <property type="entry name" value="DnaJ"/>
</dbReference>
<dbReference type="Pfam" id="PF00226">
    <property type="entry name" value="DnaJ"/>
    <property type="match status" value="1"/>
</dbReference>
<comment type="similarity">
    <text evidence="9 11">Belongs to the DnaJ family.</text>
</comment>
<evidence type="ECO:0000256" key="10">
    <source>
        <dbReference type="ARBA" id="ARBA00067609"/>
    </source>
</evidence>
<evidence type="ECO:0000313" key="17">
    <source>
        <dbReference type="Proteomes" id="UP000294506"/>
    </source>
</evidence>
<keyword evidence="17" id="KW-1185">Reference proteome</keyword>
<dbReference type="Gene3D" id="1.10.287.110">
    <property type="entry name" value="DnaJ domain"/>
    <property type="match status" value="1"/>
</dbReference>
<evidence type="ECO:0000313" key="16">
    <source>
        <dbReference type="EMBL" id="TDS83392.1"/>
    </source>
</evidence>
<feature type="binding site" evidence="11">
    <location>
        <position position="144"/>
    </location>
    <ligand>
        <name>Zn(2+)</name>
        <dbReference type="ChEBI" id="CHEBI:29105"/>
        <label>1</label>
    </ligand>
</feature>
<feature type="zinc finger region" description="CR-type" evidence="12">
    <location>
        <begin position="128"/>
        <end position="210"/>
    </location>
</feature>
<keyword evidence="8 11" id="KW-0143">Chaperone</keyword>
<dbReference type="EMBL" id="SOAN01000010">
    <property type="protein sequence ID" value="TDS83392.1"/>
    <property type="molecule type" value="Genomic_DNA"/>
</dbReference>
<dbReference type="PANTHER" id="PTHR43096">
    <property type="entry name" value="DNAJ HOMOLOG 1, MITOCHONDRIAL-RELATED"/>
    <property type="match status" value="1"/>
</dbReference>
<dbReference type="AlphaFoldDB" id="A0A4V3EBR4"/>
<dbReference type="CDD" id="cd10719">
    <property type="entry name" value="DnaJ_zf"/>
    <property type="match status" value="1"/>
</dbReference>
<evidence type="ECO:0000256" key="4">
    <source>
        <dbReference type="ARBA" id="ARBA00022737"/>
    </source>
</evidence>
<feature type="binding site" evidence="11">
    <location>
        <position position="161"/>
    </location>
    <ligand>
        <name>Zn(2+)</name>
        <dbReference type="ChEBI" id="CHEBI:29105"/>
        <label>2</label>
    </ligand>
</feature>
<dbReference type="GO" id="GO:0005524">
    <property type="term" value="F:ATP binding"/>
    <property type="evidence" value="ECO:0007669"/>
    <property type="project" value="InterPro"/>
</dbReference>
<dbReference type="SUPFAM" id="SSF46565">
    <property type="entry name" value="Chaperone J-domain"/>
    <property type="match status" value="1"/>
</dbReference>
<dbReference type="Pfam" id="PF00684">
    <property type="entry name" value="DnaJ_CXXCXGXG"/>
    <property type="match status" value="1"/>
</dbReference>
<dbReference type="PROSITE" id="PS50076">
    <property type="entry name" value="DNAJ_2"/>
    <property type="match status" value="1"/>
</dbReference>
<feature type="region of interest" description="Disordered" evidence="13">
    <location>
        <begin position="59"/>
        <end position="80"/>
    </location>
</feature>
<comment type="domain">
    <text evidence="11">The J domain is necessary and sufficient to stimulate DnaK ATPase activity. Zinc center 1 plays an important role in the autonomous, DnaK-independent chaperone activity of DnaJ. Zinc center 2 is essential for interaction with DnaK and for DnaJ activity.</text>
</comment>
<feature type="binding site" evidence="11">
    <location>
        <position position="187"/>
    </location>
    <ligand>
        <name>Zn(2+)</name>
        <dbReference type="ChEBI" id="CHEBI:29105"/>
        <label>2</label>
    </ligand>
</feature>
<evidence type="ECO:0000259" key="14">
    <source>
        <dbReference type="PROSITE" id="PS50076"/>
    </source>
</evidence>
<reference evidence="16 17" key="1">
    <citation type="submission" date="2019-03" db="EMBL/GenBank/DDBJ databases">
        <title>Genomic Encyclopedia of Type Strains, Phase III (KMG-III): the genomes of soil and plant-associated and newly described type strains.</title>
        <authorList>
            <person name="Whitman W."/>
        </authorList>
    </citation>
    <scope>NUCLEOTIDE SEQUENCE [LARGE SCALE GENOMIC DNA]</scope>
    <source>
        <strain evidence="16 17">DSM 27373</strain>
    </source>
</reference>
<organism evidence="16 17">
    <name type="scientific">Nesterenkonia aurantiaca</name>
    <dbReference type="NCBI Taxonomy" id="1436010"/>
    <lineage>
        <taxon>Bacteria</taxon>
        <taxon>Bacillati</taxon>
        <taxon>Actinomycetota</taxon>
        <taxon>Actinomycetes</taxon>
        <taxon>Micrococcales</taxon>
        <taxon>Micrococcaceae</taxon>
        <taxon>Nesterenkonia</taxon>
    </lineage>
</organism>
<dbReference type="Gene3D" id="2.60.260.20">
    <property type="entry name" value="Urease metallochaperone UreE, N-terminal domain"/>
    <property type="match status" value="2"/>
</dbReference>
<keyword evidence="5 11" id="KW-0863">Zinc-finger</keyword>
<name>A0A4V3EBR4_9MICC</name>